<evidence type="ECO:0000313" key="7">
    <source>
        <dbReference type="EMBL" id="WIW71292.1"/>
    </source>
</evidence>
<dbReference type="Pfam" id="PF01925">
    <property type="entry name" value="TauE"/>
    <property type="match status" value="1"/>
</dbReference>
<dbReference type="GO" id="GO:0005886">
    <property type="term" value="C:plasma membrane"/>
    <property type="evidence" value="ECO:0007669"/>
    <property type="project" value="UniProtKB-SubCell"/>
</dbReference>
<dbReference type="KEGG" id="sgbi:P3F81_02985"/>
<dbReference type="RefSeq" id="WP_147667618.1">
    <property type="nucleotide sequence ID" value="NZ_CP120678.1"/>
</dbReference>
<keyword evidence="4 6" id="KW-1133">Transmembrane helix</keyword>
<protein>
    <recommendedName>
        <fullName evidence="6">Probable membrane transporter protein</fullName>
    </recommendedName>
</protein>
<evidence type="ECO:0000256" key="4">
    <source>
        <dbReference type="ARBA" id="ARBA00022989"/>
    </source>
</evidence>
<keyword evidence="8" id="KW-1185">Reference proteome</keyword>
<feature type="transmembrane region" description="Helical" evidence="6">
    <location>
        <begin position="7"/>
        <end position="36"/>
    </location>
</feature>
<dbReference type="InterPro" id="IPR002781">
    <property type="entry name" value="TM_pro_TauE-like"/>
</dbReference>
<comment type="subcellular location">
    <subcellularLocation>
        <location evidence="6">Cell membrane</location>
        <topology evidence="6">Multi-pass membrane protein</topology>
    </subcellularLocation>
    <subcellularLocation>
        <location evidence="1">Membrane</location>
        <topology evidence="1">Multi-pass membrane protein</topology>
    </subcellularLocation>
</comment>
<organism evidence="7 8">
    <name type="scientific">Selenobaculum gibii</name>
    <dbReference type="NCBI Taxonomy" id="3054208"/>
    <lineage>
        <taxon>Bacteria</taxon>
        <taxon>Bacillati</taxon>
        <taxon>Bacillota</taxon>
        <taxon>Negativicutes</taxon>
        <taxon>Selenomonadales</taxon>
        <taxon>Selenomonadaceae</taxon>
        <taxon>Selenobaculum</taxon>
    </lineage>
</organism>
<evidence type="ECO:0000256" key="5">
    <source>
        <dbReference type="ARBA" id="ARBA00023136"/>
    </source>
</evidence>
<keyword evidence="6" id="KW-1003">Cell membrane</keyword>
<evidence type="ECO:0000256" key="2">
    <source>
        <dbReference type="ARBA" id="ARBA00009142"/>
    </source>
</evidence>
<gene>
    <name evidence="7" type="ORF">P3F81_02985</name>
</gene>
<accession>A0A9Y2AJ44</accession>
<name>A0A9Y2AJ44_9FIRM</name>
<feature type="transmembrane region" description="Helical" evidence="6">
    <location>
        <begin position="42"/>
        <end position="63"/>
    </location>
</feature>
<dbReference type="InterPro" id="IPR051598">
    <property type="entry name" value="TSUP/Inactive_protease-like"/>
</dbReference>
<dbReference type="EMBL" id="CP120678">
    <property type="protein sequence ID" value="WIW71292.1"/>
    <property type="molecule type" value="Genomic_DNA"/>
</dbReference>
<dbReference type="AlphaFoldDB" id="A0A9Y2AJ44"/>
<evidence type="ECO:0000256" key="3">
    <source>
        <dbReference type="ARBA" id="ARBA00022692"/>
    </source>
</evidence>
<dbReference type="Proteomes" id="UP001243623">
    <property type="component" value="Chromosome"/>
</dbReference>
<comment type="similarity">
    <text evidence="2 6">Belongs to the 4-toluene sulfonate uptake permease (TSUP) (TC 2.A.102) family.</text>
</comment>
<feature type="transmembrane region" description="Helical" evidence="6">
    <location>
        <begin position="137"/>
        <end position="160"/>
    </location>
</feature>
<reference evidence="7" key="1">
    <citation type="submission" date="2023-03" db="EMBL/GenBank/DDBJ databases">
        <title>Selenobaculum gbiensis gen. nov. sp. nov., a new bacterium isolated from the gut microbiota of IBD patient.</title>
        <authorList>
            <person name="Yeo S."/>
            <person name="Park H."/>
            <person name="Huh C.S."/>
        </authorList>
    </citation>
    <scope>NUCLEOTIDE SEQUENCE</scope>
    <source>
        <strain evidence="7">ICN-92133</strain>
    </source>
</reference>
<keyword evidence="3 6" id="KW-0812">Transmembrane</keyword>
<keyword evidence="5 6" id="KW-0472">Membrane</keyword>
<proteinExistence type="inferred from homology"/>
<feature type="transmembrane region" description="Helical" evidence="6">
    <location>
        <begin position="97"/>
        <end position="116"/>
    </location>
</feature>
<evidence type="ECO:0000256" key="6">
    <source>
        <dbReference type="RuleBase" id="RU363041"/>
    </source>
</evidence>
<sequence length="252" mass="26557">MELLLFFLLGLGVGTFGTLVGIGGGLILIPIFLLVLHFPAQQAIGTSLTVVFFNALSGTIAYIKQKKVYYDAAFRFALATLPGAFLGSYLADYFTGTTFNMVFGVFLLFMAILMYTKSSSKKAAADFDKETFTYNRMLGIIISAGVGFLSSILGIGGGVIHVPLMIYALGFPTHVATATSHCVLAVSSFTGVISHYILNHILVGPALSIGIGAVIGAQIGAKLSNKTKSKVIIILLSCAVFALGVRLIISAL</sequence>
<dbReference type="PANTHER" id="PTHR43701:SF2">
    <property type="entry name" value="MEMBRANE TRANSPORTER PROTEIN YJNA-RELATED"/>
    <property type="match status" value="1"/>
</dbReference>
<evidence type="ECO:0000313" key="8">
    <source>
        <dbReference type="Proteomes" id="UP001243623"/>
    </source>
</evidence>
<feature type="transmembrane region" description="Helical" evidence="6">
    <location>
        <begin position="231"/>
        <end position="249"/>
    </location>
</feature>
<feature type="transmembrane region" description="Helical" evidence="6">
    <location>
        <begin position="166"/>
        <end position="186"/>
    </location>
</feature>
<feature type="transmembrane region" description="Helical" evidence="6">
    <location>
        <begin position="198"/>
        <end position="219"/>
    </location>
</feature>
<evidence type="ECO:0000256" key="1">
    <source>
        <dbReference type="ARBA" id="ARBA00004141"/>
    </source>
</evidence>
<dbReference type="PANTHER" id="PTHR43701">
    <property type="entry name" value="MEMBRANE TRANSPORTER PROTEIN MJ0441-RELATED"/>
    <property type="match status" value="1"/>
</dbReference>